<protein>
    <submittedName>
        <fullName evidence="1">Metallopeptidase family protein</fullName>
    </submittedName>
</protein>
<dbReference type="Gene3D" id="3.30.2010.20">
    <property type="match status" value="1"/>
</dbReference>
<dbReference type="InterPro" id="IPR010428">
    <property type="entry name" value="Zincin_1"/>
</dbReference>
<dbReference type="RefSeq" id="WP_406855542.1">
    <property type="nucleotide sequence ID" value="NZ_CP157484.1"/>
</dbReference>
<accession>A0AAU7JEA9</accession>
<dbReference type="Pfam" id="PF06262">
    <property type="entry name" value="Zincin_1"/>
    <property type="match status" value="1"/>
</dbReference>
<dbReference type="InterPro" id="IPR038555">
    <property type="entry name" value="Zincin_1_sf"/>
</dbReference>
<dbReference type="SUPFAM" id="SSF55486">
    <property type="entry name" value="Metalloproteases ('zincins'), catalytic domain"/>
    <property type="match status" value="1"/>
</dbReference>
<dbReference type="CDD" id="cd12952">
    <property type="entry name" value="MMP_ACEL2062"/>
    <property type="match status" value="1"/>
</dbReference>
<proteinExistence type="predicted"/>
<gene>
    <name evidence="1" type="ORF">ABEG18_23900</name>
</gene>
<name>A0AAU7JEA9_9HYPH</name>
<dbReference type="AlphaFoldDB" id="A0AAU7JEA9"/>
<reference evidence="1" key="1">
    <citation type="submission" date="2024-05" db="EMBL/GenBank/DDBJ databases">
        <authorList>
            <person name="Kim S."/>
            <person name="Heo J."/>
            <person name="Choi H."/>
            <person name="Choi Y."/>
            <person name="Kwon S.-W."/>
            <person name="Kim Y."/>
        </authorList>
    </citation>
    <scope>NUCLEOTIDE SEQUENCE</scope>
    <source>
        <strain evidence="1">KACC 23698</strain>
    </source>
</reference>
<organism evidence="1">
    <name type="scientific">Alsobacter sp. KACC 23698</name>
    <dbReference type="NCBI Taxonomy" id="3149229"/>
    <lineage>
        <taxon>Bacteria</taxon>
        <taxon>Pseudomonadati</taxon>
        <taxon>Pseudomonadota</taxon>
        <taxon>Alphaproteobacteria</taxon>
        <taxon>Hyphomicrobiales</taxon>
        <taxon>Alsobacteraceae</taxon>
        <taxon>Alsobacter</taxon>
    </lineage>
</organism>
<evidence type="ECO:0000313" key="1">
    <source>
        <dbReference type="EMBL" id="XBO38701.1"/>
    </source>
</evidence>
<sequence length="150" mass="16530">MTASRPDRPKTASPSDAGLVHLRAPSLDDFERLAADAFARLPAEFRALCEGVVIRVEDFPDDETLDAMNCESEFDLLGLFRGTGLAQAGATLQTGQFPNMVWLYRRPILDYWADHDESLGDLVTHVLVHEIGHHFGLSDADMYGIEAAAE</sequence>
<dbReference type="EMBL" id="CP157484">
    <property type="protein sequence ID" value="XBO38701.1"/>
    <property type="molecule type" value="Genomic_DNA"/>
</dbReference>